<dbReference type="AlphaFoldDB" id="A0A5B7GUL8"/>
<comment type="caution">
    <text evidence="2">The sequence shown here is derived from an EMBL/GenBank/DDBJ whole genome shotgun (WGS) entry which is preliminary data.</text>
</comment>
<feature type="region of interest" description="Disordered" evidence="1">
    <location>
        <begin position="23"/>
        <end position="56"/>
    </location>
</feature>
<reference evidence="2 3" key="1">
    <citation type="submission" date="2019-05" db="EMBL/GenBank/DDBJ databases">
        <title>Another draft genome of Portunus trituberculatus and its Hox gene families provides insights of decapod evolution.</title>
        <authorList>
            <person name="Jeong J.-H."/>
            <person name="Song I."/>
            <person name="Kim S."/>
            <person name="Choi T."/>
            <person name="Kim D."/>
            <person name="Ryu S."/>
            <person name="Kim W."/>
        </authorList>
    </citation>
    <scope>NUCLEOTIDE SEQUENCE [LARGE SCALE GENOMIC DNA]</scope>
    <source>
        <tissue evidence="2">Muscle</tissue>
    </source>
</reference>
<dbReference type="EMBL" id="VSRR010018235">
    <property type="protein sequence ID" value="MPC61125.1"/>
    <property type="molecule type" value="Genomic_DNA"/>
</dbReference>
<evidence type="ECO:0000313" key="2">
    <source>
        <dbReference type="EMBL" id="MPC61125.1"/>
    </source>
</evidence>
<keyword evidence="3" id="KW-1185">Reference proteome</keyword>
<organism evidence="2 3">
    <name type="scientific">Portunus trituberculatus</name>
    <name type="common">Swimming crab</name>
    <name type="synonym">Neptunus trituberculatus</name>
    <dbReference type="NCBI Taxonomy" id="210409"/>
    <lineage>
        <taxon>Eukaryota</taxon>
        <taxon>Metazoa</taxon>
        <taxon>Ecdysozoa</taxon>
        <taxon>Arthropoda</taxon>
        <taxon>Crustacea</taxon>
        <taxon>Multicrustacea</taxon>
        <taxon>Malacostraca</taxon>
        <taxon>Eumalacostraca</taxon>
        <taxon>Eucarida</taxon>
        <taxon>Decapoda</taxon>
        <taxon>Pleocyemata</taxon>
        <taxon>Brachyura</taxon>
        <taxon>Eubrachyura</taxon>
        <taxon>Portunoidea</taxon>
        <taxon>Portunidae</taxon>
        <taxon>Portuninae</taxon>
        <taxon>Portunus</taxon>
    </lineage>
</organism>
<sequence length="84" mass="9753">MDSPVTYYSESVCWEAPLAQKVRPSADKRGLYESGTSKTDKRTGEALEKEEKKEREEEEYYIERVNFAGVSKNREQKSSEIKIK</sequence>
<accession>A0A5B7GUL8</accession>
<dbReference type="Proteomes" id="UP000324222">
    <property type="component" value="Unassembled WGS sequence"/>
</dbReference>
<evidence type="ECO:0000313" key="3">
    <source>
        <dbReference type="Proteomes" id="UP000324222"/>
    </source>
</evidence>
<proteinExistence type="predicted"/>
<feature type="compositionally biased region" description="Basic and acidic residues" evidence="1">
    <location>
        <begin position="38"/>
        <end position="55"/>
    </location>
</feature>
<protein>
    <submittedName>
        <fullName evidence="2">Uncharacterized protein</fullName>
    </submittedName>
</protein>
<evidence type="ECO:0000256" key="1">
    <source>
        <dbReference type="SAM" id="MobiDB-lite"/>
    </source>
</evidence>
<gene>
    <name evidence="2" type="ORF">E2C01_055189</name>
</gene>
<name>A0A5B7GUL8_PORTR</name>